<reference evidence="3 4" key="1">
    <citation type="submission" date="2019-06" db="EMBL/GenBank/DDBJ databases">
        <title>Flavibacter putida gen. nov., sp. nov., a novel marine bacterium of the family Flavobacteriaceae isolated from coastal seawater.</title>
        <authorList>
            <person name="Feng X."/>
        </authorList>
    </citation>
    <scope>NUCLEOTIDE SEQUENCE [LARGE SCALE GENOMIC DNA]</scope>
    <source>
        <strain evidence="3 4">PLHSN227</strain>
    </source>
</reference>
<dbReference type="EMBL" id="VIAR01000001">
    <property type="protein sequence ID" value="TQD40673.1"/>
    <property type="molecule type" value="Genomic_DNA"/>
</dbReference>
<dbReference type="InterPro" id="IPR045175">
    <property type="entry name" value="M28_fam"/>
</dbReference>
<sequence>MRRLFFICCLICLGLYGNAQDKIRKAALKQHIAFLTADSLQGRFPGTPQDSIVQNYIVGQLKTAGYQPILQTFRFKTKNDLAKISTANILGILAGKHPVLKKQVIILGAHYDHLGIKNGKIHPGADDNASGVSVLLEIAKRLKQEDLNLKRSILFIAFGAEEQGLKGSDFFVNNPLVPLNTIQVMLNMDMLGRLNQEKHLYINGAGTFRKGNKMLRKLAKNYDVKPVIHLGSVGGSDHVSFYKKEISVLGLHTGAHEQYHLPTDSKSLLNYNGLQMLSNYIYQVVVQLANTEQNLEFIAQD</sequence>
<dbReference type="Pfam" id="PF04389">
    <property type="entry name" value="Peptidase_M28"/>
    <property type="match status" value="1"/>
</dbReference>
<dbReference type="AlphaFoldDB" id="A0A507ZW16"/>
<dbReference type="PANTHER" id="PTHR12147:SF26">
    <property type="entry name" value="PEPTIDASE M28 DOMAIN-CONTAINING PROTEIN"/>
    <property type="match status" value="1"/>
</dbReference>
<name>A0A507ZW16_9FLAO</name>
<dbReference type="OrthoDB" id="1521787at2"/>
<dbReference type="Gene3D" id="3.40.630.10">
    <property type="entry name" value="Zn peptidases"/>
    <property type="match status" value="1"/>
</dbReference>
<dbReference type="GO" id="GO:0008235">
    <property type="term" value="F:metalloexopeptidase activity"/>
    <property type="evidence" value="ECO:0007669"/>
    <property type="project" value="InterPro"/>
</dbReference>
<dbReference type="RefSeq" id="WP_141420404.1">
    <property type="nucleotide sequence ID" value="NZ_VIAR01000001.1"/>
</dbReference>
<dbReference type="SUPFAM" id="SSF53187">
    <property type="entry name" value="Zn-dependent exopeptidases"/>
    <property type="match status" value="1"/>
</dbReference>
<evidence type="ECO:0000313" key="4">
    <source>
        <dbReference type="Proteomes" id="UP000317169"/>
    </source>
</evidence>
<organism evidence="3 4">
    <name type="scientific">Haloflavibacter putidus</name>
    <dbReference type="NCBI Taxonomy" id="2576776"/>
    <lineage>
        <taxon>Bacteria</taxon>
        <taxon>Pseudomonadati</taxon>
        <taxon>Bacteroidota</taxon>
        <taxon>Flavobacteriia</taxon>
        <taxon>Flavobacteriales</taxon>
        <taxon>Flavobacteriaceae</taxon>
        <taxon>Haloflavibacter</taxon>
    </lineage>
</organism>
<accession>A0A507ZW16</accession>
<dbReference type="GO" id="GO:0006508">
    <property type="term" value="P:proteolysis"/>
    <property type="evidence" value="ECO:0007669"/>
    <property type="project" value="InterPro"/>
</dbReference>
<keyword evidence="1" id="KW-0732">Signal</keyword>
<feature type="chain" id="PRO_5021421802" evidence="1">
    <location>
        <begin position="20"/>
        <end position="301"/>
    </location>
</feature>
<comment type="caution">
    <text evidence="3">The sequence shown here is derived from an EMBL/GenBank/DDBJ whole genome shotgun (WGS) entry which is preliminary data.</text>
</comment>
<dbReference type="PANTHER" id="PTHR12147">
    <property type="entry name" value="METALLOPEPTIDASE M28 FAMILY MEMBER"/>
    <property type="match status" value="1"/>
</dbReference>
<keyword evidence="4" id="KW-1185">Reference proteome</keyword>
<feature type="signal peptide" evidence="1">
    <location>
        <begin position="1"/>
        <end position="19"/>
    </location>
</feature>
<gene>
    <name evidence="3" type="ORF">FKR84_01450</name>
</gene>
<evidence type="ECO:0000256" key="1">
    <source>
        <dbReference type="SAM" id="SignalP"/>
    </source>
</evidence>
<proteinExistence type="predicted"/>
<evidence type="ECO:0000259" key="2">
    <source>
        <dbReference type="Pfam" id="PF04389"/>
    </source>
</evidence>
<evidence type="ECO:0000313" key="3">
    <source>
        <dbReference type="EMBL" id="TQD40673.1"/>
    </source>
</evidence>
<protein>
    <submittedName>
        <fullName evidence="3">M20/M25/M40 family metallo-hydrolase</fullName>
    </submittedName>
</protein>
<keyword evidence="3" id="KW-0378">Hydrolase</keyword>
<feature type="domain" description="Peptidase M28" evidence="2">
    <location>
        <begin position="88"/>
        <end position="284"/>
    </location>
</feature>
<dbReference type="InterPro" id="IPR007484">
    <property type="entry name" value="Peptidase_M28"/>
</dbReference>
<dbReference type="Proteomes" id="UP000317169">
    <property type="component" value="Unassembled WGS sequence"/>
</dbReference>